<accession>A0A5C3MB28</accession>
<gene>
    <name evidence="7" type="ORF">BDQ12DRAFT_677641</name>
</gene>
<dbReference type="Pfam" id="PF12171">
    <property type="entry name" value="zf-C2H2_jaz"/>
    <property type="match status" value="1"/>
</dbReference>
<protein>
    <recommendedName>
        <fullName evidence="6">C2H2-type domain-containing protein</fullName>
    </recommendedName>
</protein>
<keyword evidence="3 5" id="KW-0863">Zinc-finger</keyword>
<evidence type="ECO:0000256" key="2">
    <source>
        <dbReference type="ARBA" id="ARBA00022737"/>
    </source>
</evidence>
<dbReference type="SMART" id="SM00355">
    <property type="entry name" value="ZnF_C2H2"/>
    <property type="match status" value="6"/>
</dbReference>
<evidence type="ECO:0000256" key="5">
    <source>
        <dbReference type="PROSITE-ProRule" id="PRU00042"/>
    </source>
</evidence>
<evidence type="ECO:0000313" key="7">
    <source>
        <dbReference type="EMBL" id="TFK42097.1"/>
    </source>
</evidence>
<dbReference type="PANTHER" id="PTHR24409">
    <property type="entry name" value="ZINC FINGER PROTEIN 142"/>
    <property type="match status" value="1"/>
</dbReference>
<dbReference type="EMBL" id="ML213593">
    <property type="protein sequence ID" value="TFK42097.1"/>
    <property type="molecule type" value="Genomic_DNA"/>
</dbReference>
<reference evidence="7 8" key="1">
    <citation type="journal article" date="2019" name="Nat. Ecol. Evol.">
        <title>Megaphylogeny resolves global patterns of mushroom evolution.</title>
        <authorList>
            <person name="Varga T."/>
            <person name="Krizsan K."/>
            <person name="Foldi C."/>
            <person name="Dima B."/>
            <person name="Sanchez-Garcia M."/>
            <person name="Sanchez-Ramirez S."/>
            <person name="Szollosi G.J."/>
            <person name="Szarkandi J.G."/>
            <person name="Papp V."/>
            <person name="Albert L."/>
            <person name="Andreopoulos W."/>
            <person name="Angelini C."/>
            <person name="Antonin V."/>
            <person name="Barry K.W."/>
            <person name="Bougher N.L."/>
            <person name="Buchanan P."/>
            <person name="Buyck B."/>
            <person name="Bense V."/>
            <person name="Catcheside P."/>
            <person name="Chovatia M."/>
            <person name="Cooper J."/>
            <person name="Damon W."/>
            <person name="Desjardin D."/>
            <person name="Finy P."/>
            <person name="Geml J."/>
            <person name="Haridas S."/>
            <person name="Hughes K."/>
            <person name="Justo A."/>
            <person name="Karasinski D."/>
            <person name="Kautmanova I."/>
            <person name="Kiss B."/>
            <person name="Kocsube S."/>
            <person name="Kotiranta H."/>
            <person name="LaButti K.M."/>
            <person name="Lechner B.E."/>
            <person name="Liimatainen K."/>
            <person name="Lipzen A."/>
            <person name="Lukacs Z."/>
            <person name="Mihaltcheva S."/>
            <person name="Morgado L.N."/>
            <person name="Niskanen T."/>
            <person name="Noordeloos M.E."/>
            <person name="Ohm R.A."/>
            <person name="Ortiz-Santana B."/>
            <person name="Ovrebo C."/>
            <person name="Racz N."/>
            <person name="Riley R."/>
            <person name="Savchenko A."/>
            <person name="Shiryaev A."/>
            <person name="Soop K."/>
            <person name="Spirin V."/>
            <person name="Szebenyi C."/>
            <person name="Tomsovsky M."/>
            <person name="Tulloss R.E."/>
            <person name="Uehling J."/>
            <person name="Grigoriev I.V."/>
            <person name="Vagvolgyi C."/>
            <person name="Papp T."/>
            <person name="Martin F.M."/>
            <person name="Miettinen O."/>
            <person name="Hibbett D.S."/>
            <person name="Nagy L.G."/>
        </authorList>
    </citation>
    <scope>NUCLEOTIDE SEQUENCE [LARGE SCALE GENOMIC DNA]</scope>
    <source>
        <strain evidence="7 8">CBS 166.37</strain>
    </source>
</reference>
<dbReference type="STRING" id="68775.A0A5C3MB28"/>
<evidence type="ECO:0000256" key="3">
    <source>
        <dbReference type="ARBA" id="ARBA00022771"/>
    </source>
</evidence>
<evidence type="ECO:0000256" key="4">
    <source>
        <dbReference type="ARBA" id="ARBA00022833"/>
    </source>
</evidence>
<dbReference type="PANTHER" id="PTHR24409:SF295">
    <property type="entry name" value="AZ2-RELATED"/>
    <property type="match status" value="1"/>
</dbReference>
<dbReference type="GO" id="GO:0000981">
    <property type="term" value="F:DNA-binding transcription factor activity, RNA polymerase II-specific"/>
    <property type="evidence" value="ECO:0007669"/>
    <property type="project" value="TreeGrafter"/>
</dbReference>
<dbReference type="PROSITE" id="PS50157">
    <property type="entry name" value="ZINC_FINGER_C2H2_2"/>
    <property type="match status" value="1"/>
</dbReference>
<evidence type="ECO:0000256" key="1">
    <source>
        <dbReference type="ARBA" id="ARBA00022723"/>
    </source>
</evidence>
<dbReference type="GO" id="GO:0008270">
    <property type="term" value="F:zinc ion binding"/>
    <property type="evidence" value="ECO:0007669"/>
    <property type="project" value="UniProtKB-KW"/>
</dbReference>
<dbReference type="Proteomes" id="UP000308652">
    <property type="component" value="Unassembled WGS sequence"/>
</dbReference>
<keyword evidence="4" id="KW-0862">Zinc</keyword>
<dbReference type="GO" id="GO:0005634">
    <property type="term" value="C:nucleus"/>
    <property type="evidence" value="ECO:0007669"/>
    <property type="project" value="TreeGrafter"/>
</dbReference>
<dbReference type="AlphaFoldDB" id="A0A5C3MB28"/>
<keyword evidence="8" id="KW-1185">Reference proteome</keyword>
<evidence type="ECO:0000259" key="6">
    <source>
        <dbReference type="PROSITE" id="PS50157"/>
    </source>
</evidence>
<dbReference type="Gene3D" id="3.30.160.60">
    <property type="entry name" value="Classic Zinc Finger"/>
    <property type="match status" value="1"/>
</dbReference>
<dbReference type="InterPro" id="IPR036236">
    <property type="entry name" value="Znf_C2H2_sf"/>
</dbReference>
<proteinExistence type="predicted"/>
<feature type="domain" description="C2H2-type" evidence="6">
    <location>
        <begin position="104"/>
        <end position="133"/>
    </location>
</feature>
<keyword evidence="1" id="KW-0479">Metal-binding</keyword>
<sequence length="292" mass="34189">MAYCERCDRFFSNQRALWQHKDNSGNHNRCEDCNFDSHTWVGLKRHWIKSSRHSYCERCNEHYSSDAELYDHYDEKHDYCRKCNRLFVNQYGLDEHYRQSPTHHYCAPCKRHFSSESNLQSHMNSSAHKQKSVMCWKGCGLGFVSNSAMILHMESGNCRSGMNRATVNEVVRQYDRNNDITNPSRMLTGASSNEVITYYAGNKAWNGYGYECYLCQGTYRTLVILNQHLASSRHQDKIYFCPPRLSTCRQKFTTLSALCQHIESEKCSVYRFKVVGDVMDGMMNKMRMLTVN</sequence>
<name>A0A5C3MB28_9AGAR</name>
<dbReference type="PROSITE" id="PS00028">
    <property type="entry name" value="ZINC_FINGER_C2H2_1"/>
    <property type="match status" value="2"/>
</dbReference>
<dbReference type="GO" id="GO:0000977">
    <property type="term" value="F:RNA polymerase II transcription regulatory region sequence-specific DNA binding"/>
    <property type="evidence" value="ECO:0007669"/>
    <property type="project" value="TreeGrafter"/>
</dbReference>
<dbReference type="OrthoDB" id="6077919at2759"/>
<evidence type="ECO:0000313" key="8">
    <source>
        <dbReference type="Proteomes" id="UP000308652"/>
    </source>
</evidence>
<dbReference type="SUPFAM" id="SSF57667">
    <property type="entry name" value="beta-beta-alpha zinc fingers"/>
    <property type="match status" value="1"/>
</dbReference>
<dbReference type="InterPro" id="IPR022755">
    <property type="entry name" value="Znf_C2H2_jaz"/>
</dbReference>
<keyword evidence="2" id="KW-0677">Repeat</keyword>
<dbReference type="InterPro" id="IPR013087">
    <property type="entry name" value="Znf_C2H2_type"/>
</dbReference>
<organism evidence="7 8">
    <name type="scientific">Crucibulum laeve</name>
    <dbReference type="NCBI Taxonomy" id="68775"/>
    <lineage>
        <taxon>Eukaryota</taxon>
        <taxon>Fungi</taxon>
        <taxon>Dikarya</taxon>
        <taxon>Basidiomycota</taxon>
        <taxon>Agaricomycotina</taxon>
        <taxon>Agaricomycetes</taxon>
        <taxon>Agaricomycetidae</taxon>
        <taxon>Agaricales</taxon>
        <taxon>Agaricineae</taxon>
        <taxon>Nidulariaceae</taxon>
        <taxon>Crucibulum</taxon>
    </lineage>
</organism>